<evidence type="ECO:0000313" key="2">
    <source>
        <dbReference type="EMBL" id="MBD3871166.1"/>
    </source>
</evidence>
<evidence type="ECO:0000313" key="3">
    <source>
        <dbReference type="Proteomes" id="UP000598633"/>
    </source>
</evidence>
<comment type="similarity">
    <text evidence="1">Belongs to the BolA/IbaG family.</text>
</comment>
<dbReference type="AlphaFoldDB" id="A0A8J6Y1A5"/>
<evidence type="ECO:0000256" key="1">
    <source>
        <dbReference type="RuleBase" id="RU003860"/>
    </source>
</evidence>
<dbReference type="InterPro" id="IPR002634">
    <property type="entry name" value="BolA"/>
</dbReference>
<dbReference type="Proteomes" id="UP000598633">
    <property type="component" value="Unassembled WGS sequence"/>
</dbReference>
<dbReference type="EMBL" id="JACXWA010000120">
    <property type="protein sequence ID" value="MBD3871166.1"/>
    <property type="molecule type" value="Genomic_DNA"/>
</dbReference>
<comment type="caution">
    <text evidence="2">The sequence shown here is derived from an EMBL/GenBank/DDBJ whole genome shotgun (WGS) entry which is preliminary data.</text>
</comment>
<dbReference type="Gene3D" id="3.30.300.90">
    <property type="entry name" value="BolA-like"/>
    <property type="match status" value="1"/>
</dbReference>
<dbReference type="Pfam" id="PF01722">
    <property type="entry name" value="BolA"/>
    <property type="match status" value="1"/>
</dbReference>
<name>A0A8J6Y1A5_9BACT</name>
<proteinExistence type="inferred from homology"/>
<dbReference type="InterPro" id="IPR036065">
    <property type="entry name" value="BolA-like_sf"/>
</dbReference>
<organism evidence="2 3">
    <name type="scientific">Candidatus Sulfomarinibacter kjeldsenii</name>
    <dbReference type="NCBI Taxonomy" id="2885994"/>
    <lineage>
        <taxon>Bacteria</taxon>
        <taxon>Pseudomonadati</taxon>
        <taxon>Acidobacteriota</taxon>
        <taxon>Thermoanaerobaculia</taxon>
        <taxon>Thermoanaerobaculales</taxon>
        <taxon>Candidatus Sulfomarinibacteraceae</taxon>
        <taxon>Candidatus Sulfomarinibacter</taxon>
    </lineage>
</organism>
<dbReference type="SUPFAM" id="SSF82657">
    <property type="entry name" value="BolA-like"/>
    <property type="match status" value="1"/>
</dbReference>
<dbReference type="PANTHER" id="PTHR46230:SF7">
    <property type="entry name" value="BOLA-LIKE PROTEIN 1"/>
    <property type="match status" value="1"/>
</dbReference>
<dbReference type="PIRSF" id="PIRSF003113">
    <property type="entry name" value="BolA"/>
    <property type="match status" value="1"/>
</dbReference>
<protein>
    <submittedName>
        <fullName evidence="2">BolA family transcriptional regulator</fullName>
    </submittedName>
</protein>
<dbReference type="PANTHER" id="PTHR46230">
    <property type="match status" value="1"/>
</dbReference>
<gene>
    <name evidence="2" type="ORF">IFJ97_07400</name>
</gene>
<sequence length="84" mass="9333">MEDALHNKLEARYVTVLDQSSLHESHAGAQSGGGHFRILVVSDRFRGLSRIAAQRIVYEALGDLMVNDIHALSMRTLTPEEWSG</sequence>
<accession>A0A8J6Y1A5</accession>
<dbReference type="GO" id="GO:0016226">
    <property type="term" value="P:iron-sulfur cluster assembly"/>
    <property type="evidence" value="ECO:0007669"/>
    <property type="project" value="TreeGrafter"/>
</dbReference>
<reference evidence="2 3" key="1">
    <citation type="submission" date="2020-08" db="EMBL/GenBank/DDBJ databases">
        <title>Acidobacteriota in marine sediments use diverse sulfur dissimilation pathways.</title>
        <authorList>
            <person name="Wasmund K."/>
        </authorList>
    </citation>
    <scope>NUCLEOTIDE SEQUENCE [LARGE SCALE GENOMIC DNA]</scope>
    <source>
        <strain evidence="2">MAG AM3-A</strain>
    </source>
</reference>